<organism evidence="1 2">
    <name type="scientific">Desulfoluna butyratoxydans</name>
    <dbReference type="NCBI Taxonomy" id="231438"/>
    <lineage>
        <taxon>Bacteria</taxon>
        <taxon>Pseudomonadati</taxon>
        <taxon>Thermodesulfobacteriota</taxon>
        <taxon>Desulfobacteria</taxon>
        <taxon>Desulfobacterales</taxon>
        <taxon>Desulfolunaceae</taxon>
        <taxon>Desulfoluna</taxon>
    </lineage>
</organism>
<gene>
    <name evidence="1" type="ORF">MSL71_13520</name>
</gene>
<reference evidence="1 2" key="1">
    <citation type="submission" date="2019-03" db="EMBL/GenBank/DDBJ databases">
        <authorList>
            <person name="Nijsse B."/>
        </authorList>
    </citation>
    <scope>NUCLEOTIDE SEQUENCE [LARGE SCALE GENOMIC DNA]</scope>
    <source>
        <strain evidence="1">Desulfoluna butyratoxydans MSL71</strain>
    </source>
</reference>
<dbReference type="Proteomes" id="UP000507962">
    <property type="component" value="Unassembled WGS sequence"/>
</dbReference>
<dbReference type="EMBL" id="CAADHO010000002">
    <property type="protein sequence ID" value="VFQ43711.1"/>
    <property type="molecule type" value="Genomic_DNA"/>
</dbReference>
<protein>
    <submittedName>
        <fullName evidence="1">Uncharacterized protein</fullName>
    </submittedName>
</protein>
<evidence type="ECO:0000313" key="1">
    <source>
        <dbReference type="EMBL" id="VFQ43711.1"/>
    </source>
</evidence>
<evidence type="ECO:0000313" key="2">
    <source>
        <dbReference type="Proteomes" id="UP000507962"/>
    </source>
</evidence>
<dbReference type="AlphaFoldDB" id="A0A4U8YJA6"/>
<name>A0A4U8YJA6_9BACT</name>
<proteinExistence type="predicted"/>
<accession>A0A4U8YJA6</accession>
<keyword evidence="2" id="KW-1185">Reference proteome</keyword>
<sequence length="44" mass="4846">MATSISRQGAATRCFGKHASVVLGFPRTLWLCQAVMNPNVKQIR</sequence>